<accession>A0ACC0UD89</accession>
<evidence type="ECO:0000313" key="2">
    <source>
        <dbReference type="Proteomes" id="UP001207468"/>
    </source>
</evidence>
<comment type="caution">
    <text evidence="1">The sequence shown here is derived from an EMBL/GenBank/DDBJ whole genome shotgun (WGS) entry which is preliminary data.</text>
</comment>
<dbReference type="EMBL" id="JAGFNK010000058">
    <property type="protein sequence ID" value="KAI9509690.1"/>
    <property type="molecule type" value="Genomic_DNA"/>
</dbReference>
<protein>
    <submittedName>
        <fullName evidence="1">Acid phosphatase-domain-containing protein</fullName>
    </submittedName>
</protein>
<reference evidence="1" key="1">
    <citation type="submission" date="2021-03" db="EMBL/GenBank/DDBJ databases">
        <title>Evolutionary priming and transition to the ectomycorrhizal habit in an iconic lineage of mushroom-forming fungi: is preadaptation a requirement?</title>
        <authorList>
            <consortium name="DOE Joint Genome Institute"/>
            <person name="Looney B.P."/>
            <person name="Miyauchi S."/>
            <person name="Morin E."/>
            <person name="Drula E."/>
            <person name="Courty P.E."/>
            <person name="Chicoki N."/>
            <person name="Fauchery L."/>
            <person name="Kohler A."/>
            <person name="Kuo A."/>
            <person name="LaButti K."/>
            <person name="Pangilinan J."/>
            <person name="Lipzen A."/>
            <person name="Riley R."/>
            <person name="Andreopoulos W."/>
            <person name="He G."/>
            <person name="Johnson J."/>
            <person name="Barry K.W."/>
            <person name="Grigoriev I.V."/>
            <person name="Nagy L."/>
            <person name="Hibbett D."/>
            <person name="Henrissat B."/>
            <person name="Matheny P.B."/>
            <person name="Labbe J."/>
            <person name="Martin A.F."/>
        </authorList>
    </citation>
    <scope>NUCLEOTIDE SEQUENCE</scope>
    <source>
        <strain evidence="1">BPL698</strain>
    </source>
</reference>
<gene>
    <name evidence="1" type="ORF">F5148DRAFT_1367029</name>
</gene>
<organism evidence="1 2">
    <name type="scientific">Russula earlei</name>
    <dbReference type="NCBI Taxonomy" id="71964"/>
    <lineage>
        <taxon>Eukaryota</taxon>
        <taxon>Fungi</taxon>
        <taxon>Dikarya</taxon>
        <taxon>Basidiomycota</taxon>
        <taxon>Agaricomycotina</taxon>
        <taxon>Agaricomycetes</taxon>
        <taxon>Russulales</taxon>
        <taxon>Russulaceae</taxon>
        <taxon>Russula</taxon>
    </lineage>
</organism>
<keyword evidence="2" id="KW-1185">Reference proteome</keyword>
<proteinExistence type="predicted"/>
<sequence>MSYSNVIALATDWTIWHGILESRTWGKGVGALALVQDNITRVTDQLLQDGTNPNNQIRVYDGISMVVHDILRNGTKLAIVSANPSKDMCDRALFYFKTINPSNNQQSSIIDLVEYDEVQDSNPEIKGVNPFRNIRRLSGSDYSQMLMFDAEAASNTVRITLGVSFELVRDRGSGLTWALYQRGLQAWRRAISITLLPNPPTRRRRVLIGYSGLGPTWIRRVRVGEGVVERTEAYRWGYAFYVAASSRTARVFRDLLRSGGQRRARVCQVWVKDYDSWVNVNKIWVPEHGSTVTRTDNKHWSHEQSAQSQEDRDRSIEDHWGVPTPYVLFSRHHHVRGMRKRGRWSEMVVYTQIQRALFDIRPLTDAQVRRISKPSPYPFHRQFRRWNIVVPDETRREFLRHKEKKLYRLSAKAPRPGQTPLPRRRRPKKRLRILVQGRGGATRVFWQAKNGSIRTKGWRPNGSPWPTRILVRARRTRRYTPLAVINWGGKFGFRYIRLFYVDNKNILRNMKGRKGSWRAGKLGRLKLAVAPRSKRLSVRRRGRKQRVRFKSARGRIRVAVFGKKGWKVT</sequence>
<evidence type="ECO:0000313" key="1">
    <source>
        <dbReference type="EMBL" id="KAI9509690.1"/>
    </source>
</evidence>
<dbReference type="Proteomes" id="UP001207468">
    <property type="component" value="Unassembled WGS sequence"/>
</dbReference>
<name>A0ACC0UD89_9AGAM</name>